<comment type="caution">
    <text evidence="3">The sequence shown here is derived from an EMBL/GenBank/DDBJ whole genome shotgun (WGS) entry which is preliminary data.</text>
</comment>
<feature type="transmembrane region" description="Helical" evidence="2">
    <location>
        <begin position="33"/>
        <end position="51"/>
    </location>
</feature>
<dbReference type="InterPro" id="IPR029044">
    <property type="entry name" value="Nucleotide-diphossugar_trans"/>
</dbReference>
<evidence type="ECO:0000313" key="3">
    <source>
        <dbReference type="EMBL" id="GJF00617.1"/>
    </source>
</evidence>
<keyword evidence="2" id="KW-1133">Transmembrane helix</keyword>
<dbReference type="SUPFAM" id="SSF53448">
    <property type="entry name" value="Nucleotide-diphospho-sugar transferases"/>
    <property type="match status" value="1"/>
</dbReference>
<dbReference type="EMBL" id="BPQB01000174">
    <property type="protein sequence ID" value="GJF00617.1"/>
    <property type="molecule type" value="Genomic_DNA"/>
</dbReference>
<keyword evidence="4" id="KW-1185">Reference proteome</keyword>
<keyword evidence="2" id="KW-0812">Transmembrane</keyword>
<feature type="region of interest" description="Disordered" evidence="1">
    <location>
        <begin position="111"/>
        <end position="136"/>
    </location>
</feature>
<sequence length="491" mass="54695">MSEESAPFLNPPVARWRAHARDWNRRPMLVKQFMLFSAAAVITLPLLYMLSSRGDAALSIPEPYGGSHVQPFPPETVPEGEPAYLPSITAYPPYAGGDEHGSVATVLPPHIEDLSRPDRPGAPLETATRPQDVPAAAPSQPVTFALIMWSEHSASEGAILLKSIMMYTSVPVDVYILCDEEAQTYVERRLALVQRPRHPLRVFFYRMAWQAMLDRIEREGSISTVHAAGVPGLMKLFIHELLPAHVERAIFVDTDAFFVSDPALLWRQFDAFNATTAIMLPSHPEMFAPQWFDANKICSCVMLLDLARFRALRLMDSSAYRAAGLPALAPAAFRELFGAPEADTGRYAGAALGDQSFWWAIIRGRPELFMHLHYDWEVSSCLLDMYATGLTGSDAATIEDELAAQLHTWATPHQGEAIMPKLVHFNCLEGARYHEWAGWDDPTNSLAVRWAPAVRYHAGYKWLWLNQGQKGGAAVTTETVFDVRFADELHA</sequence>
<accession>A0A9P3LMJ1</accession>
<gene>
    <name evidence="3" type="ORF">PsYK624_169110</name>
</gene>
<dbReference type="Proteomes" id="UP000703269">
    <property type="component" value="Unassembled WGS sequence"/>
</dbReference>
<proteinExistence type="predicted"/>
<dbReference type="Gene3D" id="3.90.550.10">
    <property type="entry name" value="Spore Coat Polysaccharide Biosynthesis Protein SpsA, Chain A"/>
    <property type="match status" value="1"/>
</dbReference>
<reference evidence="3 4" key="1">
    <citation type="submission" date="2021-08" db="EMBL/GenBank/DDBJ databases">
        <title>Draft Genome Sequence of Phanerochaete sordida strain YK-624.</title>
        <authorList>
            <person name="Mori T."/>
            <person name="Dohra H."/>
            <person name="Suzuki T."/>
            <person name="Kawagishi H."/>
            <person name="Hirai H."/>
        </authorList>
    </citation>
    <scope>NUCLEOTIDE SEQUENCE [LARGE SCALE GENOMIC DNA]</scope>
    <source>
        <strain evidence="3 4">YK-624</strain>
    </source>
</reference>
<name>A0A9P3LMJ1_9APHY</name>
<evidence type="ECO:0000256" key="1">
    <source>
        <dbReference type="SAM" id="MobiDB-lite"/>
    </source>
</evidence>
<dbReference type="AlphaFoldDB" id="A0A9P3LMJ1"/>
<keyword evidence="2" id="KW-0472">Membrane</keyword>
<evidence type="ECO:0000313" key="4">
    <source>
        <dbReference type="Proteomes" id="UP000703269"/>
    </source>
</evidence>
<evidence type="ECO:0000256" key="2">
    <source>
        <dbReference type="SAM" id="Phobius"/>
    </source>
</evidence>
<protein>
    <submittedName>
        <fullName evidence="3">Glycosyltransferase family 8 protein</fullName>
    </submittedName>
</protein>
<organism evidence="3 4">
    <name type="scientific">Phanerochaete sordida</name>
    <dbReference type="NCBI Taxonomy" id="48140"/>
    <lineage>
        <taxon>Eukaryota</taxon>
        <taxon>Fungi</taxon>
        <taxon>Dikarya</taxon>
        <taxon>Basidiomycota</taxon>
        <taxon>Agaricomycotina</taxon>
        <taxon>Agaricomycetes</taxon>
        <taxon>Polyporales</taxon>
        <taxon>Phanerochaetaceae</taxon>
        <taxon>Phanerochaete</taxon>
    </lineage>
</organism>
<dbReference type="OrthoDB" id="411524at2759"/>